<dbReference type="SUPFAM" id="SSF69322">
    <property type="entry name" value="Tricorn protease domain 2"/>
    <property type="match status" value="1"/>
</dbReference>
<proteinExistence type="predicted"/>
<organism evidence="1 2">
    <name type="scientific">Acrasis kona</name>
    <dbReference type="NCBI Taxonomy" id="1008807"/>
    <lineage>
        <taxon>Eukaryota</taxon>
        <taxon>Discoba</taxon>
        <taxon>Heterolobosea</taxon>
        <taxon>Tetramitia</taxon>
        <taxon>Eutetramitia</taxon>
        <taxon>Acrasidae</taxon>
        <taxon>Acrasis</taxon>
    </lineage>
</organism>
<dbReference type="EMBL" id="JAOPGA020000739">
    <property type="protein sequence ID" value="KAL0481224.1"/>
    <property type="molecule type" value="Genomic_DNA"/>
</dbReference>
<sequence length="317" mass="36779">MDFAVNIESFILLSDQVGAVIFPKNVTSEIWNLNTMKYMYSVPKIYGQFSPPNDHIIVCQENYNVMFFNWKTSEVIQNTNIDVDGGVRTIGHDYFAINCMQLTNIGYLDWRIDIYKLDTLQNIVNIWEETSMICGLPINNRVVFCENYQSEPVYFDLSSANTRHKLKCMNEQNIINGMKAVRDELVLFTFYNSKMYIVDVFRDVVVKNISNYSQGRYLRYAHCVNANVLLLVFEDRKSKLICGELWCLRTDMILSALFASTENVSFSSRGNQCAVISERNVDIYKIDVVIKSEKMNLFVECLHRSLKSCHFVDVYIS</sequence>
<evidence type="ECO:0000313" key="1">
    <source>
        <dbReference type="EMBL" id="KAL0481224.1"/>
    </source>
</evidence>
<reference evidence="1 2" key="1">
    <citation type="submission" date="2024-03" db="EMBL/GenBank/DDBJ databases">
        <title>The Acrasis kona genome and developmental transcriptomes reveal deep origins of eukaryotic multicellular pathways.</title>
        <authorList>
            <person name="Sheikh S."/>
            <person name="Fu C.-J."/>
            <person name="Brown M.W."/>
            <person name="Baldauf S.L."/>
        </authorList>
    </citation>
    <scope>NUCLEOTIDE SEQUENCE [LARGE SCALE GENOMIC DNA]</scope>
    <source>
        <strain evidence="1 2">ATCC MYA-3509</strain>
    </source>
</reference>
<comment type="caution">
    <text evidence="1">The sequence shown here is derived from an EMBL/GenBank/DDBJ whole genome shotgun (WGS) entry which is preliminary data.</text>
</comment>
<keyword evidence="2" id="KW-1185">Reference proteome</keyword>
<gene>
    <name evidence="1" type="ORF">AKO1_012829</name>
</gene>
<dbReference type="AlphaFoldDB" id="A0AAW2YVX5"/>
<name>A0AAW2YVX5_9EUKA</name>
<protein>
    <submittedName>
        <fullName evidence="1">Uncharacterized protein</fullName>
    </submittedName>
</protein>
<dbReference type="Proteomes" id="UP001431209">
    <property type="component" value="Unassembled WGS sequence"/>
</dbReference>
<evidence type="ECO:0000313" key="2">
    <source>
        <dbReference type="Proteomes" id="UP001431209"/>
    </source>
</evidence>
<accession>A0AAW2YVX5</accession>